<dbReference type="RefSeq" id="WP_344781508.1">
    <property type="nucleotide sequence ID" value="NZ_BAABAF010000003.1"/>
</dbReference>
<keyword evidence="2" id="KW-1185">Reference proteome</keyword>
<name>A0ABP7GAR0_9MICO</name>
<protein>
    <submittedName>
        <fullName evidence="1">Uncharacterized protein</fullName>
    </submittedName>
</protein>
<organism evidence="1 2">
    <name type="scientific">Microbacterium kribbense</name>
    <dbReference type="NCBI Taxonomy" id="433645"/>
    <lineage>
        <taxon>Bacteria</taxon>
        <taxon>Bacillati</taxon>
        <taxon>Actinomycetota</taxon>
        <taxon>Actinomycetes</taxon>
        <taxon>Micrococcales</taxon>
        <taxon>Microbacteriaceae</taxon>
        <taxon>Microbacterium</taxon>
    </lineage>
</organism>
<dbReference type="Proteomes" id="UP001500540">
    <property type="component" value="Unassembled WGS sequence"/>
</dbReference>
<gene>
    <name evidence="1" type="ORF">GCM10022240_11740</name>
</gene>
<proteinExistence type="predicted"/>
<comment type="caution">
    <text evidence="1">The sequence shown here is derived from an EMBL/GenBank/DDBJ whole genome shotgun (WGS) entry which is preliminary data.</text>
</comment>
<sequence length="71" mass="7526">MSGIEVVGTVVNIELLLADGARVEIARVPSGSALLGLNPYDDGAIVTRWTEEALDMDGAPQEFLVTLDLAR</sequence>
<dbReference type="EMBL" id="BAABAF010000003">
    <property type="protein sequence ID" value="GAA3760764.1"/>
    <property type="molecule type" value="Genomic_DNA"/>
</dbReference>
<reference evidence="2" key="1">
    <citation type="journal article" date="2019" name="Int. J. Syst. Evol. Microbiol.">
        <title>The Global Catalogue of Microorganisms (GCM) 10K type strain sequencing project: providing services to taxonomists for standard genome sequencing and annotation.</title>
        <authorList>
            <consortium name="The Broad Institute Genomics Platform"/>
            <consortium name="The Broad Institute Genome Sequencing Center for Infectious Disease"/>
            <person name="Wu L."/>
            <person name="Ma J."/>
        </authorList>
    </citation>
    <scope>NUCLEOTIDE SEQUENCE [LARGE SCALE GENOMIC DNA]</scope>
    <source>
        <strain evidence="2">JCM 16950</strain>
    </source>
</reference>
<evidence type="ECO:0000313" key="1">
    <source>
        <dbReference type="EMBL" id="GAA3760764.1"/>
    </source>
</evidence>
<accession>A0ABP7GAR0</accession>
<evidence type="ECO:0000313" key="2">
    <source>
        <dbReference type="Proteomes" id="UP001500540"/>
    </source>
</evidence>